<gene>
    <name evidence="2" type="ORF">DFR69_102314</name>
</gene>
<accession>A0A317NVD9</accession>
<name>A0A317NVD9_9NOCA</name>
<dbReference type="SUPFAM" id="SSF159894">
    <property type="entry name" value="YgaC/TfoX-N like"/>
    <property type="match status" value="1"/>
</dbReference>
<dbReference type="Gene3D" id="3.30.1460.30">
    <property type="entry name" value="YgaC/TfoX-N like chaperone"/>
    <property type="match status" value="1"/>
</dbReference>
<sequence>MAYDEELADRVREIAYPGRTLTEQRMFGGLGFLTGGNMAVAVSGKGGLLVRVDPGEFESLQDGDAVAPMVMGGRVSRGWLRVTAATVADDAALREWVERGLDYAEKLPPKKKRSVSK</sequence>
<dbReference type="EMBL" id="QGTL01000002">
    <property type="protein sequence ID" value="PWV79251.1"/>
    <property type="molecule type" value="Genomic_DNA"/>
</dbReference>
<dbReference type="InterPro" id="IPR007076">
    <property type="entry name" value="TfoX_N"/>
</dbReference>
<evidence type="ECO:0000259" key="1">
    <source>
        <dbReference type="Pfam" id="PF04993"/>
    </source>
</evidence>
<proteinExistence type="predicted"/>
<evidence type="ECO:0000313" key="2">
    <source>
        <dbReference type="EMBL" id="PWV79251.1"/>
    </source>
</evidence>
<evidence type="ECO:0000313" key="3">
    <source>
        <dbReference type="Proteomes" id="UP000246410"/>
    </source>
</evidence>
<organism evidence="2 3">
    <name type="scientific">Nocardia neocaledoniensis</name>
    <dbReference type="NCBI Taxonomy" id="236511"/>
    <lineage>
        <taxon>Bacteria</taxon>
        <taxon>Bacillati</taxon>
        <taxon>Actinomycetota</taxon>
        <taxon>Actinomycetes</taxon>
        <taxon>Mycobacteriales</taxon>
        <taxon>Nocardiaceae</taxon>
        <taxon>Nocardia</taxon>
    </lineage>
</organism>
<keyword evidence="3" id="KW-1185">Reference proteome</keyword>
<protein>
    <submittedName>
        <fullName evidence="2">TfoX/Sxy family transcriptional regulator of competence genes</fullName>
    </submittedName>
</protein>
<feature type="domain" description="TfoX N-terminal" evidence="1">
    <location>
        <begin position="20"/>
        <end position="102"/>
    </location>
</feature>
<dbReference type="RefSeq" id="WP_110036414.1">
    <property type="nucleotide sequence ID" value="NZ_QGTL01000002.1"/>
</dbReference>
<dbReference type="AlphaFoldDB" id="A0A317NVD9"/>
<reference evidence="2 3" key="1">
    <citation type="submission" date="2018-05" db="EMBL/GenBank/DDBJ databases">
        <title>Genomic Encyclopedia of Type Strains, Phase IV (KMG-IV): sequencing the most valuable type-strain genomes for metagenomic binning, comparative biology and taxonomic classification.</title>
        <authorList>
            <person name="Goeker M."/>
        </authorList>
    </citation>
    <scope>NUCLEOTIDE SEQUENCE [LARGE SCALE GENOMIC DNA]</scope>
    <source>
        <strain evidence="2 3">DSM 44717</strain>
    </source>
</reference>
<dbReference type="Pfam" id="PF04993">
    <property type="entry name" value="TfoX_N"/>
    <property type="match status" value="1"/>
</dbReference>
<dbReference type="Proteomes" id="UP000246410">
    <property type="component" value="Unassembled WGS sequence"/>
</dbReference>
<comment type="caution">
    <text evidence="2">The sequence shown here is derived from an EMBL/GenBank/DDBJ whole genome shotgun (WGS) entry which is preliminary data.</text>
</comment>